<dbReference type="Pfam" id="PF00497">
    <property type="entry name" value="SBP_bac_3"/>
    <property type="match status" value="1"/>
</dbReference>
<dbReference type="SUPFAM" id="SSF53850">
    <property type="entry name" value="Periplasmic binding protein-like II"/>
    <property type="match status" value="1"/>
</dbReference>
<dbReference type="SMART" id="SM00062">
    <property type="entry name" value="PBPb"/>
    <property type="match status" value="1"/>
</dbReference>
<keyword evidence="6 8" id="KW-1133">Transmembrane helix</keyword>
<feature type="transmembrane region" description="Helical" evidence="8">
    <location>
        <begin position="527"/>
        <end position="546"/>
    </location>
</feature>
<comment type="similarity">
    <text evidence="3">Belongs to the bacterial solute-binding protein 3 family.</text>
</comment>
<evidence type="ECO:0000256" key="9">
    <source>
        <dbReference type="SAM" id="SignalP"/>
    </source>
</evidence>
<sequence>MRLLRRCALALRTALAVLVLLGGSVAAREDDSPDARLARLLEEARDAADTAACSSPDTDRLVRIFCAGHIRVGIREYYPLFATRVGNVRDGYEVDVAQALAKKLGVDVEFLRVNAASRIPLLAEDRIDLIIATMGHNTQRDTQVRFIRPHYYRSETIVVGPKPLAITGWDDIPGRTVCVTIGNGSNADLVAHDARLLLFDEAGVLPDRLLDGTCTLAAQDDSFFADAFTEPGFAARFDTKFGFAQVPWGMAVAREHSDRLATALDLISQIFHRDGVFLEIARKHHIATGFLQEQRKLWSSPTCNTATGFTNRACLLPAFDAELEPTPFAGAVTDFEDWFSALTGVELSLPMLKTMPAWSLFLSGIANTLVLIAGALSGTLLFALLIGLALSSTHRLPRWLARGLVVVLQSSPIVLTLVVASAVTHALLPYSAATALGAAIVALGLVNGSNAGQAIGEAMASLRAEEAASGRHVDQLFVRAVGRAATQIVAFLINAAKGTPIASFIGAPELLSALTDITSFSSGRATTYTLLLVFYTLVVIVVVALCRRLQVALEGRQVPAR</sequence>
<dbReference type="PANTHER" id="PTHR35936:SF17">
    <property type="entry name" value="ARGININE-BINDING EXTRACELLULAR PROTEIN ARTP"/>
    <property type="match status" value="1"/>
</dbReference>
<dbReference type="AlphaFoldDB" id="A0A1T4T1C6"/>
<dbReference type="EMBL" id="FUWJ01000011">
    <property type="protein sequence ID" value="SKA34255.1"/>
    <property type="molecule type" value="Genomic_DNA"/>
</dbReference>
<evidence type="ECO:0000256" key="2">
    <source>
        <dbReference type="ARBA" id="ARBA00004196"/>
    </source>
</evidence>
<evidence type="ECO:0000256" key="6">
    <source>
        <dbReference type="ARBA" id="ARBA00022989"/>
    </source>
</evidence>
<feature type="transmembrane region" description="Helical" evidence="8">
    <location>
        <begin position="358"/>
        <end position="387"/>
    </location>
</feature>
<dbReference type="GO" id="GO:0016020">
    <property type="term" value="C:membrane"/>
    <property type="evidence" value="ECO:0007669"/>
    <property type="project" value="UniProtKB-SubCell"/>
</dbReference>
<keyword evidence="4 8" id="KW-0812">Transmembrane</keyword>
<feature type="signal peptide" evidence="9">
    <location>
        <begin position="1"/>
        <end position="26"/>
    </location>
</feature>
<evidence type="ECO:0000313" key="12">
    <source>
        <dbReference type="Proteomes" id="UP000190092"/>
    </source>
</evidence>
<evidence type="ECO:0000256" key="4">
    <source>
        <dbReference type="ARBA" id="ARBA00022692"/>
    </source>
</evidence>
<accession>A0A1T4T1C6</accession>
<dbReference type="RefSeq" id="WP_170921165.1">
    <property type="nucleotide sequence ID" value="NZ_FUWJ01000011.1"/>
</dbReference>
<feature type="transmembrane region" description="Helical" evidence="8">
    <location>
        <begin position="427"/>
        <end position="446"/>
    </location>
</feature>
<gene>
    <name evidence="11" type="ORF">SAMN02745126_05504</name>
</gene>
<keyword evidence="7 8" id="KW-0472">Membrane</keyword>
<evidence type="ECO:0000313" key="11">
    <source>
        <dbReference type="EMBL" id="SKA34255.1"/>
    </source>
</evidence>
<feature type="chain" id="PRO_5012482070" evidence="9">
    <location>
        <begin position="27"/>
        <end position="561"/>
    </location>
</feature>
<dbReference type="Gene3D" id="3.40.190.10">
    <property type="entry name" value="Periplasmic binding protein-like II"/>
    <property type="match status" value="2"/>
</dbReference>
<evidence type="ECO:0000256" key="8">
    <source>
        <dbReference type="SAM" id="Phobius"/>
    </source>
</evidence>
<dbReference type="GO" id="GO:0030313">
    <property type="term" value="C:cell envelope"/>
    <property type="evidence" value="ECO:0007669"/>
    <property type="project" value="UniProtKB-SubCell"/>
</dbReference>
<evidence type="ECO:0000256" key="7">
    <source>
        <dbReference type="ARBA" id="ARBA00023136"/>
    </source>
</evidence>
<dbReference type="PROSITE" id="PS01039">
    <property type="entry name" value="SBP_BACTERIAL_3"/>
    <property type="match status" value="1"/>
</dbReference>
<protein>
    <submittedName>
        <fullName evidence="11">ABC-type amino acid transport substrate-binding protein</fullName>
    </submittedName>
</protein>
<feature type="transmembrane region" description="Helical" evidence="8">
    <location>
        <begin position="488"/>
        <end position="507"/>
    </location>
</feature>
<evidence type="ECO:0000256" key="5">
    <source>
        <dbReference type="ARBA" id="ARBA00022729"/>
    </source>
</evidence>
<comment type="subcellular location">
    <subcellularLocation>
        <location evidence="2">Cell envelope</location>
    </subcellularLocation>
    <subcellularLocation>
        <location evidence="1">Membrane</location>
        <topology evidence="1">Multi-pass membrane protein</topology>
    </subcellularLocation>
</comment>
<dbReference type="InterPro" id="IPR001638">
    <property type="entry name" value="Solute-binding_3/MltF_N"/>
</dbReference>
<organism evidence="11 12">
    <name type="scientific">Enhydrobacter aerosaccus</name>
    <dbReference type="NCBI Taxonomy" id="225324"/>
    <lineage>
        <taxon>Bacteria</taxon>
        <taxon>Pseudomonadati</taxon>
        <taxon>Pseudomonadota</taxon>
        <taxon>Alphaproteobacteria</taxon>
        <taxon>Hyphomicrobiales</taxon>
        <taxon>Enhydrobacter</taxon>
    </lineage>
</organism>
<dbReference type="Gene3D" id="1.10.3720.10">
    <property type="entry name" value="MetI-like"/>
    <property type="match status" value="1"/>
</dbReference>
<reference evidence="12" key="1">
    <citation type="submission" date="2017-02" db="EMBL/GenBank/DDBJ databases">
        <authorList>
            <person name="Varghese N."/>
            <person name="Submissions S."/>
        </authorList>
    </citation>
    <scope>NUCLEOTIDE SEQUENCE [LARGE SCALE GENOMIC DNA]</scope>
    <source>
        <strain evidence="12">ATCC 27094</strain>
    </source>
</reference>
<feature type="transmembrane region" description="Helical" evidence="8">
    <location>
        <begin position="399"/>
        <end position="421"/>
    </location>
</feature>
<keyword evidence="5 9" id="KW-0732">Signal</keyword>
<keyword evidence="12" id="KW-1185">Reference proteome</keyword>
<proteinExistence type="inferred from homology"/>
<feature type="domain" description="Solute-binding protein family 3/N-terminal" evidence="10">
    <location>
        <begin position="69"/>
        <end position="274"/>
    </location>
</feature>
<dbReference type="InterPro" id="IPR035906">
    <property type="entry name" value="MetI-like_sf"/>
</dbReference>
<evidence type="ECO:0000256" key="3">
    <source>
        <dbReference type="ARBA" id="ARBA00010333"/>
    </source>
</evidence>
<dbReference type="PANTHER" id="PTHR35936">
    <property type="entry name" value="MEMBRANE-BOUND LYTIC MUREIN TRANSGLYCOSYLASE F"/>
    <property type="match status" value="1"/>
</dbReference>
<dbReference type="STRING" id="225324.SAMN02745126_05504"/>
<evidence type="ECO:0000256" key="1">
    <source>
        <dbReference type="ARBA" id="ARBA00004141"/>
    </source>
</evidence>
<dbReference type="SUPFAM" id="SSF161098">
    <property type="entry name" value="MetI-like"/>
    <property type="match status" value="1"/>
</dbReference>
<name>A0A1T4T1C6_9HYPH</name>
<dbReference type="InterPro" id="IPR018313">
    <property type="entry name" value="SBP_3_CS"/>
</dbReference>
<evidence type="ECO:0000259" key="10">
    <source>
        <dbReference type="SMART" id="SM00062"/>
    </source>
</evidence>
<dbReference type="Proteomes" id="UP000190092">
    <property type="component" value="Unassembled WGS sequence"/>
</dbReference>